<sequence>MWNRQRNRDTSGLQRAEKSNDVFDSLRCQYHCPITGRPHMPERLGDIEHSPIQLRPGQGFGNTGPVLLVIDVGDGRTIGVHTGALAQRGGNRRRDHGSTLPLTLRQR</sequence>
<protein>
    <submittedName>
        <fullName evidence="2">Uncharacterized protein</fullName>
    </submittedName>
</protein>
<evidence type="ECO:0000313" key="4">
    <source>
        <dbReference type="Proteomes" id="UP000039021"/>
    </source>
</evidence>
<dbReference type="Proteomes" id="UP000044938">
    <property type="component" value="Unassembled WGS sequence"/>
</dbReference>
<dbReference type="EMBL" id="CSAJ01000409">
    <property type="protein sequence ID" value="COW57659.1"/>
    <property type="molecule type" value="Genomic_DNA"/>
</dbReference>
<name>A0A655J7W7_MYCTX</name>
<reference evidence="3" key="1">
    <citation type="submission" date="2015-03" db="EMBL/GenBank/DDBJ databases">
        <authorList>
            <consortium name="Pathogen Informatics"/>
            <person name="Murphy D."/>
        </authorList>
    </citation>
    <scope>NUCLEOTIDE SEQUENCE</scope>
    <source>
        <strain evidence="3">N09902308</strain>
    </source>
</reference>
<reference evidence="4 5" key="2">
    <citation type="submission" date="2015-03" db="EMBL/GenBank/DDBJ databases">
        <authorList>
            <consortium name="Pathogen Informatics"/>
        </authorList>
    </citation>
    <scope>NUCLEOTIDE SEQUENCE [LARGE SCALE GENOMIC DNA]</scope>
    <source>
        <strain evidence="2 5">M09401471</strain>
        <strain evidence="4">N09902308</strain>
    </source>
</reference>
<evidence type="ECO:0000313" key="2">
    <source>
        <dbReference type="EMBL" id="COW57659.1"/>
    </source>
</evidence>
<dbReference type="AlphaFoldDB" id="A0A655J7W7"/>
<evidence type="ECO:0000313" key="5">
    <source>
        <dbReference type="Proteomes" id="UP000044938"/>
    </source>
</evidence>
<evidence type="ECO:0000256" key="1">
    <source>
        <dbReference type="SAM" id="MobiDB-lite"/>
    </source>
</evidence>
<feature type="region of interest" description="Disordered" evidence="1">
    <location>
        <begin position="83"/>
        <end position="107"/>
    </location>
</feature>
<proteinExistence type="predicted"/>
<organism evidence="2 5">
    <name type="scientific">Mycobacterium tuberculosis</name>
    <dbReference type="NCBI Taxonomy" id="1773"/>
    <lineage>
        <taxon>Bacteria</taxon>
        <taxon>Bacillati</taxon>
        <taxon>Actinomycetota</taxon>
        <taxon>Actinomycetes</taxon>
        <taxon>Mycobacteriales</taxon>
        <taxon>Mycobacteriaceae</taxon>
        <taxon>Mycobacterium</taxon>
        <taxon>Mycobacterium tuberculosis complex</taxon>
    </lineage>
</organism>
<evidence type="ECO:0000313" key="3">
    <source>
        <dbReference type="EMBL" id="COW88368.1"/>
    </source>
</evidence>
<accession>A0A655J7W7</accession>
<dbReference type="EMBL" id="CSBK01000066">
    <property type="protein sequence ID" value="COW88368.1"/>
    <property type="molecule type" value="Genomic_DNA"/>
</dbReference>
<gene>
    <name evidence="2" type="ORF">ERS007720_02879</name>
    <name evidence="3" type="ORF">ERS007739_00263</name>
</gene>
<dbReference type="Proteomes" id="UP000039021">
    <property type="component" value="Unassembled WGS sequence"/>
</dbReference>